<keyword evidence="4 7" id="KW-0238">DNA-binding</keyword>
<name>A0A3N0E4E5_SINP1</name>
<evidence type="ECO:0000256" key="3">
    <source>
        <dbReference type="ARBA" id="ARBA00023015"/>
    </source>
</evidence>
<accession>A0A3N0E4E5</accession>
<dbReference type="PANTHER" id="PTHR48111">
    <property type="entry name" value="REGULATOR OF RPOS"/>
    <property type="match status" value="1"/>
</dbReference>
<dbReference type="GO" id="GO:0005829">
    <property type="term" value="C:cytosol"/>
    <property type="evidence" value="ECO:0007669"/>
    <property type="project" value="TreeGrafter"/>
</dbReference>
<dbReference type="Gene3D" id="6.10.250.690">
    <property type="match status" value="1"/>
</dbReference>
<dbReference type="GO" id="GO:0000156">
    <property type="term" value="F:phosphorelay response regulator activity"/>
    <property type="evidence" value="ECO:0007669"/>
    <property type="project" value="TreeGrafter"/>
</dbReference>
<dbReference type="RefSeq" id="WP_123217099.1">
    <property type="nucleotide sequence ID" value="NZ_RJTM01000109.1"/>
</dbReference>
<evidence type="ECO:0000256" key="4">
    <source>
        <dbReference type="ARBA" id="ARBA00023125"/>
    </source>
</evidence>
<sequence length="238" mass="27272">MPRGKKILLVEDDSKVCSFINRGLTEEGCEMTVAMTGKQGLEWAQSATFDLLILDIMLPDLNGLDICKKVRQNNQHIPILFLTALGSAENIALGLDSGADDYLVKPFKFIELIARIKSLLRRSENYESRFVKEEAIYRFADILVNDTTKTVTRNKEDINLTSTEYRLLLMFLKNPFRVLSRTDILEHVWGVNFDIGTNVVDVYVNYLRKKLEKNSKPRVIHTIIGMGYVLKENDEHTK</sequence>
<evidence type="ECO:0000313" key="10">
    <source>
        <dbReference type="EMBL" id="RNL82726.1"/>
    </source>
</evidence>
<dbReference type="Proteomes" id="UP000267469">
    <property type="component" value="Unassembled WGS sequence"/>
</dbReference>
<dbReference type="Gene3D" id="1.10.10.10">
    <property type="entry name" value="Winged helix-like DNA-binding domain superfamily/Winged helix DNA-binding domain"/>
    <property type="match status" value="1"/>
</dbReference>
<dbReference type="CDD" id="cd00383">
    <property type="entry name" value="trans_reg_C"/>
    <property type="match status" value="1"/>
</dbReference>
<dbReference type="InterPro" id="IPR039420">
    <property type="entry name" value="WalR-like"/>
</dbReference>
<dbReference type="OrthoDB" id="9790442at2"/>
<dbReference type="PROSITE" id="PS51755">
    <property type="entry name" value="OMPR_PHOB"/>
    <property type="match status" value="1"/>
</dbReference>
<dbReference type="GO" id="GO:0006355">
    <property type="term" value="P:regulation of DNA-templated transcription"/>
    <property type="evidence" value="ECO:0007669"/>
    <property type="project" value="InterPro"/>
</dbReference>
<keyword evidence="3" id="KW-0805">Transcription regulation</keyword>
<dbReference type="GO" id="GO:0032993">
    <property type="term" value="C:protein-DNA complex"/>
    <property type="evidence" value="ECO:0007669"/>
    <property type="project" value="TreeGrafter"/>
</dbReference>
<evidence type="ECO:0000259" key="8">
    <source>
        <dbReference type="PROSITE" id="PS50110"/>
    </source>
</evidence>
<dbReference type="PROSITE" id="PS50110">
    <property type="entry name" value="RESPONSE_REGULATORY"/>
    <property type="match status" value="1"/>
</dbReference>
<feature type="modified residue" description="4-aspartylphosphate" evidence="6">
    <location>
        <position position="55"/>
    </location>
</feature>
<reference evidence="10 11" key="1">
    <citation type="submission" date="2018-10" db="EMBL/GenBank/DDBJ databases">
        <title>Sinomicrobium pectinilyticum sp. nov., a pectinase-producing bacterium isolated from alkaline and saline soil, and emended description of the genus Sinomicrobium.</title>
        <authorList>
            <person name="Cheng B."/>
            <person name="Li C."/>
            <person name="Lai Q."/>
            <person name="Du M."/>
            <person name="Shao Z."/>
            <person name="Xu P."/>
            <person name="Yang C."/>
        </authorList>
    </citation>
    <scope>NUCLEOTIDE SEQUENCE [LARGE SCALE GENOMIC DNA]</scope>
    <source>
        <strain evidence="10 11">5DNS001</strain>
    </source>
</reference>
<protein>
    <submittedName>
        <fullName evidence="10">DNA-binding response regulator</fullName>
    </submittedName>
</protein>
<evidence type="ECO:0000259" key="9">
    <source>
        <dbReference type="PROSITE" id="PS51755"/>
    </source>
</evidence>
<evidence type="ECO:0000313" key="11">
    <source>
        <dbReference type="Proteomes" id="UP000267469"/>
    </source>
</evidence>
<dbReference type="AlphaFoldDB" id="A0A3N0E4E5"/>
<dbReference type="GO" id="GO:0000976">
    <property type="term" value="F:transcription cis-regulatory region binding"/>
    <property type="evidence" value="ECO:0007669"/>
    <property type="project" value="TreeGrafter"/>
</dbReference>
<dbReference type="EMBL" id="RJTM01000109">
    <property type="protein sequence ID" value="RNL82726.1"/>
    <property type="molecule type" value="Genomic_DNA"/>
</dbReference>
<dbReference type="SUPFAM" id="SSF52172">
    <property type="entry name" value="CheY-like"/>
    <property type="match status" value="1"/>
</dbReference>
<evidence type="ECO:0000256" key="6">
    <source>
        <dbReference type="PROSITE-ProRule" id="PRU00169"/>
    </source>
</evidence>
<dbReference type="Pfam" id="PF00486">
    <property type="entry name" value="Trans_reg_C"/>
    <property type="match status" value="1"/>
</dbReference>
<feature type="DNA-binding region" description="OmpR/PhoB-type" evidence="7">
    <location>
        <begin position="134"/>
        <end position="232"/>
    </location>
</feature>
<evidence type="ECO:0000256" key="5">
    <source>
        <dbReference type="ARBA" id="ARBA00023163"/>
    </source>
</evidence>
<dbReference type="SMART" id="SM00862">
    <property type="entry name" value="Trans_reg_C"/>
    <property type="match status" value="1"/>
</dbReference>
<keyword evidence="1 6" id="KW-0597">Phosphoprotein</keyword>
<dbReference type="InterPro" id="IPR011006">
    <property type="entry name" value="CheY-like_superfamily"/>
</dbReference>
<comment type="caution">
    <text evidence="10">The sequence shown here is derived from an EMBL/GenBank/DDBJ whole genome shotgun (WGS) entry which is preliminary data.</text>
</comment>
<keyword evidence="5" id="KW-0804">Transcription</keyword>
<feature type="domain" description="OmpR/PhoB-type" evidence="9">
    <location>
        <begin position="134"/>
        <end position="232"/>
    </location>
</feature>
<dbReference type="FunFam" id="1.10.10.10:FF:000005">
    <property type="entry name" value="Two-component system response regulator"/>
    <property type="match status" value="1"/>
</dbReference>
<dbReference type="FunFam" id="3.40.50.2300:FF:000001">
    <property type="entry name" value="DNA-binding response regulator PhoB"/>
    <property type="match status" value="1"/>
</dbReference>
<feature type="domain" description="Response regulatory" evidence="8">
    <location>
        <begin position="6"/>
        <end position="120"/>
    </location>
</feature>
<evidence type="ECO:0000256" key="1">
    <source>
        <dbReference type="ARBA" id="ARBA00022553"/>
    </source>
</evidence>
<proteinExistence type="predicted"/>
<keyword evidence="2" id="KW-0902">Two-component regulatory system</keyword>
<organism evidence="10 11">
    <name type="scientific">Sinomicrobium pectinilyticum</name>
    <dbReference type="NCBI Taxonomy" id="1084421"/>
    <lineage>
        <taxon>Bacteria</taxon>
        <taxon>Pseudomonadati</taxon>
        <taxon>Bacteroidota</taxon>
        <taxon>Flavobacteriia</taxon>
        <taxon>Flavobacteriales</taxon>
        <taxon>Flavobacteriaceae</taxon>
        <taxon>Sinomicrobium</taxon>
    </lineage>
</organism>
<dbReference type="SMART" id="SM00448">
    <property type="entry name" value="REC"/>
    <property type="match status" value="1"/>
</dbReference>
<dbReference type="SUPFAM" id="SSF46894">
    <property type="entry name" value="C-terminal effector domain of the bipartite response regulators"/>
    <property type="match status" value="1"/>
</dbReference>
<keyword evidence="11" id="KW-1185">Reference proteome</keyword>
<dbReference type="PANTHER" id="PTHR48111:SF22">
    <property type="entry name" value="REGULATOR OF RPOS"/>
    <property type="match status" value="1"/>
</dbReference>
<dbReference type="InterPro" id="IPR001867">
    <property type="entry name" value="OmpR/PhoB-type_DNA-bd"/>
</dbReference>
<dbReference type="CDD" id="cd17624">
    <property type="entry name" value="REC_OmpR_PmrA-like"/>
    <property type="match status" value="1"/>
</dbReference>
<dbReference type="Pfam" id="PF00072">
    <property type="entry name" value="Response_reg"/>
    <property type="match status" value="1"/>
</dbReference>
<dbReference type="InterPro" id="IPR036388">
    <property type="entry name" value="WH-like_DNA-bd_sf"/>
</dbReference>
<dbReference type="InterPro" id="IPR016032">
    <property type="entry name" value="Sig_transdc_resp-reg_C-effctor"/>
</dbReference>
<dbReference type="InterPro" id="IPR001789">
    <property type="entry name" value="Sig_transdc_resp-reg_receiver"/>
</dbReference>
<evidence type="ECO:0000256" key="7">
    <source>
        <dbReference type="PROSITE-ProRule" id="PRU01091"/>
    </source>
</evidence>
<evidence type="ECO:0000256" key="2">
    <source>
        <dbReference type="ARBA" id="ARBA00023012"/>
    </source>
</evidence>
<gene>
    <name evidence="10" type="ORF">ED312_16355</name>
</gene>
<dbReference type="Gene3D" id="3.40.50.2300">
    <property type="match status" value="1"/>
</dbReference>